<evidence type="ECO:0000256" key="3">
    <source>
        <dbReference type="ARBA" id="ARBA00022475"/>
    </source>
</evidence>
<evidence type="ECO:0000256" key="2">
    <source>
        <dbReference type="ARBA" id="ARBA00006162"/>
    </source>
</evidence>
<feature type="transmembrane region" description="Helical" evidence="7">
    <location>
        <begin position="443"/>
        <end position="467"/>
    </location>
</feature>
<name>A0A1Q9LMS2_9PSEU</name>
<dbReference type="OrthoDB" id="4775372at2"/>
<evidence type="ECO:0000256" key="5">
    <source>
        <dbReference type="ARBA" id="ARBA00022989"/>
    </source>
</evidence>
<sequence length="468" mass="46405">MATTSPAATAGSGEMCRLTICGPTSRVELAVPAHVPVADLMPTVLGHLDPALATSGLAHGGWVLQRLGEPPVDEDLGPAAAGLFDGDLLHLRPRDDLLPLVDFDDLVDGVHTGLSRREDRWRPALTRRVCVVVLAVCSVLAVLVAAGAASGYAVALGAGGLGLALLAGAATAGRVLGDRVSALVLAATGVGAGAIAGAAVPIGAAPPVDWLTGPGVLAAGVAVAVLAVAARFAAGQAVEACSAVAAGGVLVAAGGALSTTGLTGTGAAAVVVCTALLLTRLAPTVSARLAGLAVEPVPTSTTEFQQNLDPHPSGSVIERATRADAYLTAFLAVLGGVIAGGLVVVAAAPRWDAAAFSAAVGFLLLLHARELPGTWHRAAAMVPAAVGLAELAFVWADHLDGPWRWAGAVLLVLCAAGALAGAHSLPDRKLIPRWGRLGDIAHWVCALAVVPLALAVTGAYGAVTALFG</sequence>
<comment type="subcellular location">
    <subcellularLocation>
        <location evidence="1">Cell membrane</location>
        <topology evidence="1">Multi-pass membrane protein</topology>
    </subcellularLocation>
</comment>
<feature type="transmembrane region" description="Helical" evidence="7">
    <location>
        <begin position="402"/>
        <end position="422"/>
    </location>
</feature>
<feature type="domain" description="EccD-like transmembrane" evidence="8">
    <location>
        <begin position="126"/>
        <end position="466"/>
    </location>
</feature>
<feature type="transmembrane region" description="Helical" evidence="7">
    <location>
        <begin position="237"/>
        <end position="257"/>
    </location>
</feature>
<evidence type="ECO:0000256" key="7">
    <source>
        <dbReference type="SAM" id="Phobius"/>
    </source>
</evidence>
<dbReference type="PIRSF" id="PIRSF017804">
    <property type="entry name" value="Secretion_EccD1"/>
    <property type="match status" value="1"/>
</dbReference>
<dbReference type="InterPro" id="IPR044049">
    <property type="entry name" value="EccD_transm"/>
</dbReference>
<dbReference type="GO" id="GO:0005886">
    <property type="term" value="C:plasma membrane"/>
    <property type="evidence" value="ECO:0007669"/>
    <property type="project" value="UniProtKB-SubCell"/>
</dbReference>
<evidence type="ECO:0000313" key="10">
    <source>
        <dbReference type="Proteomes" id="UP000186040"/>
    </source>
</evidence>
<accession>A0A1Q9LMS2</accession>
<feature type="transmembrane region" description="Helical" evidence="7">
    <location>
        <begin position="263"/>
        <end position="282"/>
    </location>
</feature>
<organism evidence="9 10">
    <name type="scientific">Actinokineospora bangkokensis</name>
    <dbReference type="NCBI Taxonomy" id="1193682"/>
    <lineage>
        <taxon>Bacteria</taxon>
        <taxon>Bacillati</taxon>
        <taxon>Actinomycetota</taxon>
        <taxon>Actinomycetes</taxon>
        <taxon>Pseudonocardiales</taxon>
        <taxon>Pseudonocardiaceae</taxon>
        <taxon>Actinokineospora</taxon>
    </lineage>
</organism>
<feature type="transmembrane region" description="Helical" evidence="7">
    <location>
        <begin position="378"/>
        <end position="396"/>
    </location>
</feature>
<keyword evidence="3" id="KW-1003">Cell membrane</keyword>
<dbReference type="Pfam" id="PF08817">
    <property type="entry name" value="YukD"/>
    <property type="match status" value="1"/>
</dbReference>
<dbReference type="Pfam" id="PF19053">
    <property type="entry name" value="EccD"/>
    <property type="match status" value="1"/>
</dbReference>
<keyword evidence="5 7" id="KW-1133">Transmembrane helix</keyword>
<evidence type="ECO:0000256" key="6">
    <source>
        <dbReference type="ARBA" id="ARBA00023136"/>
    </source>
</evidence>
<keyword evidence="6 7" id="KW-0472">Membrane</keyword>
<reference evidence="9 10" key="1">
    <citation type="submission" date="2016-10" db="EMBL/GenBank/DDBJ databases">
        <title>The Draft Genome Sequence of Actinokineospora bangkokensis 44EHWT reveals the biosynthetic pathway of antifungal compounds Thailandins with unusual extender unit butylmalonyl-CoA.</title>
        <authorList>
            <person name="Greule A."/>
            <person name="Intra B."/>
            <person name="Flemming S."/>
            <person name="Rommel M.G."/>
            <person name="Panbangred W."/>
            <person name="Bechthold A."/>
        </authorList>
    </citation>
    <scope>NUCLEOTIDE SEQUENCE [LARGE SCALE GENOMIC DNA]</scope>
    <source>
        <strain evidence="9 10">44EHW</strain>
    </source>
</reference>
<dbReference type="InterPro" id="IPR024962">
    <property type="entry name" value="YukD-like"/>
</dbReference>
<evidence type="ECO:0000313" key="9">
    <source>
        <dbReference type="EMBL" id="OLR93347.1"/>
    </source>
</evidence>
<gene>
    <name evidence="9" type="ORF">BJP25_17910</name>
</gene>
<dbReference type="NCBIfam" id="TIGR03920">
    <property type="entry name" value="T7SS_EccD"/>
    <property type="match status" value="1"/>
</dbReference>
<feature type="transmembrane region" description="Helical" evidence="7">
    <location>
        <begin position="152"/>
        <end position="170"/>
    </location>
</feature>
<feature type="transmembrane region" description="Helical" evidence="7">
    <location>
        <begin position="125"/>
        <end position="146"/>
    </location>
</feature>
<comment type="similarity">
    <text evidence="2">Belongs to the EccD/Snm4 family.</text>
</comment>
<feature type="transmembrane region" description="Helical" evidence="7">
    <location>
        <begin position="325"/>
        <end position="347"/>
    </location>
</feature>
<dbReference type="RefSeq" id="WP_075975050.1">
    <property type="nucleotide sequence ID" value="NZ_MKQR01000011.1"/>
</dbReference>
<comment type="caution">
    <text evidence="9">The sequence shown here is derived from an EMBL/GenBank/DDBJ whole genome shotgun (WGS) entry which is preliminary data.</text>
</comment>
<dbReference type="EMBL" id="MKQR01000011">
    <property type="protein sequence ID" value="OLR93347.1"/>
    <property type="molecule type" value="Genomic_DNA"/>
</dbReference>
<evidence type="ECO:0000256" key="1">
    <source>
        <dbReference type="ARBA" id="ARBA00004651"/>
    </source>
</evidence>
<dbReference type="Proteomes" id="UP000186040">
    <property type="component" value="Unassembled WGS sequence"/>
</dbReference>
<proteinExistence type="inferred from homology"/>
<evidence type="ECO:0000256" key="4">
    <source>
        <dbReference type="ARBA" id="ARBA00022692"/>
    </source>
</evidence>
<dbReference type="Gene3D" id="3.10.20.90">
    <property type="entry name" value="Phosphatidylinositol 3-kinase Catalytic Subunit, Chain A, domain 1"/>
    <property type="match status" value="1"/>
</dbReference>
<keyword evidence="10" id="KW-1185">Reference proteome</keyword>
<dbReference type="AlphaFoldDB" id="A0A1Q9LMS2"/>
<evidence type="ECO:0000259" key="8">
    <source>
        <dbReference type="Pfam" id="PF19053"/>
    </source>
</evidence>
<feature type="transmembrane region" description="Helical" evidence="7">
    <location>
        <begin position="182"/>
        <end position="204"/>
    </location>
</feature>
<protein>
    <submittedName>
        <fullName evidence="9">Type VII secretion integral membrane protein EccD</fullName>
    </submittedName>
</protein>
<feature type="transmembrane region" description="Helical" evidence="7">
    <location>
        <begin position="210"/>
        <end position="230"/>
    </location>
</feature>
<keyword evidence="4 7" id="KW-0812">Transmembrane</keyword>
<dbReference type="InterPro" id="IPR006707">
    <property type="entry name" value="T7SS_EccD"/>
</dbReference>
<dbReference type="STRING" id="1193682.BJP25_17910"/>